<dbReference type="InterPro" id="IPR036864">
    <property type="entry name" value="Zn2-C6_fun-type_DNA-bd_sf"/>
</dbReference>
<evidence type="ECO:0000313" key="5">
    <source>
        <dbReference type="Proteomes" id="UP000019487"/>
    </source>
</evidence>
<evidence type="ECO:0000259" key="3">
    <source>
        <dbReference type="PROSITE" id="PS50048"/>
    </source>
</evidence>
<dbReference type="Pfam" id="PF00172">
    <property type="entry name" value="Zn_clus"/>
    <property type="match status" value="1"/>
</dbReference>
<protein>
    <recommendedName>
        <fullName evidence="3">Zn(2)-C6 fungal-type domain-containing protein</fullName>
    </recommendedName>
</protein>
<name>W9CDG7_SCLBF</name>
<dbReference type="SUPFAM" id="SSF57701">
    <property type="entry name" value="Zn2/Cys6 DNA-binding domain"/>
    <property type="match status" value="1"/>
</dbReference>
<dbReference type="PROSITE" id="PS50048">
    <property type="entry name" value="ZN2_CY6_FUNGAL_2"/>
    <property type="match status" value="1"/>
</dbReference>
<dbReference type="GO" id="GO:0008270">
    <property type="term" value="F:zinc ion binding"/>
    <property type="evidence" value="ECO:0007669"/>
    <property type="project" value="InterPro"/>
</dbReference>
<feature type="compositionally biased region" description="Acidic residues" evidence="2">
    <location>
        <begin position="200"/>
        <end position="210"/>
    </location>
</feature>
<dbReference type="GO" id="GO:0000981">
    <property type="term" value="F:DNA-binding transcription factor activity, RNA polymerase II-specific"/>
    <property type="evidence" value="ECO:0007669"/>
    <property type="project" value="InterPro"/>
</dbReference>
<evidence type="ECO:0000256" key="1">
    <source>
        <dbReference type="ARBA" id="ARBA00023242"/>
    </source>
</evidence>
<accession>W9CDG7</accession>
<organism evidence="4 5">
    <name type="scientific">Sclerotinia borealis (strain F-4128)</name>
    <dbReference type="NCBI Taxonomy" id="1432307"/>
    <lineage>
        <taxon>Eukaryota</taxon>
        <taxon>Fungi</taxon>
        <taxon>Dikarya</taxon>
        <taxon>Ascomycota</taxon>
        <taxon>Pezizomycotina</taxon>
        <taxon>Leotiomycetes</taxon>
        <taxon>Helotiales</taxon>
        <taxon>Sclerotiniaceae</taxon>
        <taxon>Sclerotinia</taxon>
    </lineage>
</organism>
<dbReference type="Proteomes" id="UP000019487">
    <property type="component" value="Unassembled WGS sequence"/>
</dbReference>
<proteinExistence type="predicted"/>
<dbReference type="EMBL" id="AYSA01000354">
    <property type="protein sequence ID" value="ESZ92844.1"/>
    <property type="molecule type" value="Genomic_DNA"/>
</dbReference>
<evidence type="ECO:0000256" key="2">
    <source>
        <dbReference type="SAM" id="MobiDB-lite"/>
    </source>
</evidence>
<gene>
    <name evidence="4" type="ORF">SBOR_6752</name>
</gene>
<evidence type="ECO:0000313" key="4">
    <source>
        <dbReference type="EMBL" id="ESZ92844.1"/>
    </source>
</evidence>
<dbReference type="AlphaFoldDB" id="W9CDG7"/>
<dbReference type="CDD" id="cd00067">
    <property type="entry name" value="GAL4"/>
    <property type="match status" value="1"/>
</dbReference>
<feature type="compositionally biased region" description="Low complexity" evidence="2">
    <location>
        <begin position="224"/>
        <end position="239"/>
    </location>
</feature>
<keyword evidence="1" id="KW-0539">Nucleus</keyword>
<feature type="domain" description="Zn(2)-C6 fungal-type" evidence="3">
    <location>
        <begin position="248"/>
        <end position="278"/>
    </location>
</feature>
<keyword evidence="5" id="KW-1185">Reference proteome</keyword>
<comment type="caution">
    <text evidence="4">The sequence shown here is derived from an EMBL/GenBank/DDBJ whole genome shotgun (WGS) entry which is preliminary data.</text>
</comment>
<reference evidence="4 5" key="1">
    <citation type="journal article" date="2014" name="Genome Announc.">
        <title>Draft genome sequence of Sclerotinia borealis, a psychrophilic plant pathogenic fungus.</title>
        <authorList>
            <person name="Mardanov A.V."/>
            <person name="Beletsky A.V."/>
            <person name="Kadnikov V.V."/>
            <person name="Ignatov A.N."/>
            <person name="Ravin N.V."/>
        </authorList>
    </citation>
    <scope>NUCLEOTIDE SEQUENCE [LARGE SCALE GENOMIC DNA]</scope>
    <source>
        <strain evidence="5">F-4157</strain>
    </source>
</reference>
<dbReference type="OrthoDB" id="3503953at2759"/>
<feature type="compositionally biased region" description="Basic and acidic residues" evidence="2">
    <location>
        <begin position="183"/>
        <end position="196"/>
    </location>
</feature>
<dbReference type="Gene3D" id="4.10.240.10">
    <property type="entry name" value="Zn(2)-C6 fungal-type DNA-binding domain"/>
    <property type="match status" value="1"/>
</dbReference>
<feature type="region of interest" description="Disordered" evidence="2">
    <location>
        <begin position="183"/>
        <end position="239"/>
    </location>
</feature>
<dbReference type="HOGENOM" id="CLU_943324_0_0_1"/>
<dbReference type="InterPro" id="IPR001138">
    <property type="entry name" value="Zn2Cys6_DnaBD"/>
</dbReference>
<sequence length="321" mass="36196">MGRTKTAPIDVSKLKSINGVSDKSSFGNFGDLDDEGDLVVKSTQEPPFVTFSNNGTISCIHPGHRKANSNDCIDFKSTWISQALTQEEEDWVAIDHADGASGERKCTSPREKVRAEQHERMRKYMGPSNEIDPRPTSLTNEVASYPKQIEFPPVDETINRLAIRVKGRNFNSRMSLLRHWQEYSDEVSRDRDDRSSTQELVDEVMDDVEVEQPNSSEENNYYLPPSKRPYSPTPPSRTASTTIESIRACTNCYERHVGCDRGLPGCFACIAIDANCVYPNSEAEEFIFQEETTYKTCSAPEDFMSSLIEPNWGPGLENSRR</sequence>
<feature type="region of interest" description="Disordered" evidence="2">
    <location>
        <begin position="99"/>
        <end position="118"/>
    </location>
</feature>